<keyword evidence="3" id="KW-1185">Reference proteome</keyword>
<proteinExistence type="predicted"/>
<reference evidence="2 3" key="1">
    <citation type="submission" date="2020-03" db="EMBL/GenBank/DDBJ databases">
        <title>Genomic Encyclopedia of Type Strains, Phase IV (KMG-IV): sequencing the most valuable type-strain genomes for metagenomic binning, comparative biology and taxonomic classification.</title>
        <authorList>
            <person name="Goeker M."/>
        </authorList>
    </citation>
    <scope>NUCLEOTIDE SEQUENCE [LARGE SCALE GENOMIC DNA]</scope>
    <source>
        <strain evidence="2 3">DSM 105096</strain>
    </source>
</reference>
<protein>
    <submittedName>
        <fullName evidence="2">Uncharacterized protein</fullName>
    </submittedName>
</protein>
<feature type="non-terminal residue" evidence="2">
    <location>
        <position position="1"/>
    </location>
</feature>
<evidence type="ECO:0000313" key="3">
    <source>
        <dbReference type="Proteomes" id="UP000770785"/>
    </source>
</evidence>
<evidence type="ECO:0000313" key="1">
    <source>
        <dbReference type="EMBL" id="NJC28334.1"/>
    </source>
</evidence>
<sequence length="25" mass="2844">RIGAILDSYGDGLFNIEFSLDQMLR</sequence>
<dbReference type="EMBL" id="JAATJH010000018">
    <property type="protein sequence ID" value="NJC28529.1"/>
    <property type="molecule type" value="Genomic_DNA"/>
</dbReference>
<organism evidence="2 3">
    <name type="scientific">Neolewinella antarctica</name>
    <dbReference type="NCBI Taxonomy" id="442734"/>
    <lineage>
        <taxon>Bacteria</taxon>
        <taxon>Pseudomonadati</taxon>
        <taxon>Bacteroidota</taxon>
        <taxon>Saprospiria</taxon>
        <taxon>Saprospirales</taxon>
        <taxon>Lewinellaceae</taxon>
        <taxon>Neolewinella</taxon>
    </lineage>
</organism>
<evidence type="ECO:0000313" key="2">
    <source>
        <dbReference type="EMBL" id="NJC28529.1"/>
    </source>
</evidence>
<dbReference type="EMBL" id="JAATJH010000010">
    <property type="protein sequence ID" value="NJC28334.1"/>
    <property type="molecule type" value="Genomic_DNA"/>
</dbReference>
<name>A0ABX0XI80_9BACT</name>
<gene>
    <name evidence="1" type="ORF">GGR27_003857</name>
    <name evidence="2" type="ORF">GGR27_004054</name>
</gene>
<accession>A0ABX0XI80</accession>
<dbReference type="Proteomes" id="UP000770785">
    <property type="component" value="Unassembled WGS sequence"/>
</dbReference>
<comment type="caution">
    <text evidence="2">The sequence shown here is derived from an EMBL/GenBank/DDBJ whole genome shotgun (WGS) entry which is preliminary data.</text>
</comment>